<dbReference type="AlphaFoldDB" id="A0A1E3A539"/>
<sequence>MKKLLEAAVLAGVLLLASGCGSAEMPENKETYSYASYAHPEMVGAIDVSSILSVAVNRPEGSWRVSYNPEKDTEAFYSAWEVTEGYQTVRMADISSVRTLFEAVETLAESRQGQKAGQIEEGKSGVTVIYEDQSEHEVLSVRFSLDDLPEGALMLQSLTAFDLILKLPVIENLVDLKRVELYFNTEKVNLSRKSDCWVLNGKEITQEKARALYQIVMGILLQGELEDKSKDFEVPGESLLTVRYIEKAGRTVEVIFGPSNDYRCQVEIDGAEEFWVYEEDVENIISTFTKELQ</sequence>
<organism evidence="2 5">
    <name type="scientific">Eisenbergiella tayi</name>
    <dbReference type="NCBI Taxonomy" id="1432052"/>
    <lineage>
        <taxon>Bacteria</taxon>
        <taxon>Bacillati</taxon>
        <taxon>Bacillota</taxon>
        <taxon>Clostridia</taxon>
        <taxon>Lachnospirales</taxon>
        <taxon>Lachnospiraceae</taxon>
        <taxon>Eisenbergiella</taxon>
    </lineage>
</organism>
<evidence type="ECO:0000313" key="2">
    <source>
        <dbReference type="EMBL" id="ODM03511.1"/>
    </source>
</evidence>
<keyword evidence="1" id="KW-0732">Signal</keyword>
<dbReference type="Proteomes" id="UP000094271">
    <property type="component" value="Unassembled WGS sequence"/>
</dbReference>
<evidence type="ECO:0000313" key="6">
    <source>
        <dbReference type="Proteomes" id="UP000094271"/>
    </source>
</evidence>
<reference evidence="4 7" key="2">
    <citation type="submission" date="2016-08" db="EMBL/GenBank/DDBJ databases">
        <title>Characterization of Isolates of Eisenbergiella tayi Derived from Blood Cultures, Using Whole Genome Sequencing.</title>
        <authorList>
            <person name="Bernier A.-M."/>
            <person name="Burdz T."/>
            <person name="Wiebe D."/>
            <person name="Bernard K."/>
        </authorList>
    </citation>
    <scope>NUCLEOTIDE SEQUENCE [LARGE SCALE GENOMIC DNA]</scope>
    <source>
        <strain evidence="4 7">NML120146</strain>
    </source>
</reference>
<name>A0A1E3A539_9FIRM</name>
<gene>
    <name evidence="3" type="ORF">BEI59_14765</name>
    <name evidence="2" type="ORF">BEI61_04309</name>
    <name evidence="4" type="ORF">BEI63_00275</name>
</gene>
<protein>
    <recommendedName>
        <fullName evidence="8">DUF4340 domain-containing protein</fullName>
    </recommendedName>
</protein>
<dbReference type="Proteomes" id="UP000094869">
    <property type="component" value="Unassembled WGS sequence"/>
</dbReference>
<proteinExistence type="predicted"/>
<keyword evidence="7" id="KW-1185">Reference proteome</keyword>
<comment type="caution">
    <text evidence="2">The sequence shown here is derived from an EMBL/GenBank/DDBJ whole genome shotgun (WGS) entry which is preliminary data.</text>
</comment>
<evidence type="ECO:0000313" key="7">
    <source>
        <dbReference type="Proteomes" id="UP000094869"/>
    </source>
</evidence>
<feature type="signal peptide" evidence="1">
    <location>
        <begin position="1"/>
        <end position="23"/>
    </location>
</feature>
<dbReference type="EMBL" id="MEHA01000010">
    <property type="protein sequence ID" value="ODR50636.1"/>
    <property type="molecule type" value="Genomic_DNA"/>
</dbReference>
<evidence type="ECO:0000313" key="4">
    <source>
        <dbReference type="EMBL" id="ODR61817.1"/>
    </source>
</evidence>
<reference evidence="3 6" key="3">
    <citation type="submission" date="2016-08" db="EMBL/GenBank/DDBJ databases">
        <authorList>
            <person name="Seilhamer J.J."/>
        </authorList>
    </citation>
    <scope>NUCLEOTIDE SEQUENCE [LARGE SCALE GENOMIC DNA]</scope>
    <source>
        <strain evidence="3 6">NML150140-1</strain>
    </source>
</reference>
<evidence type="ECO:0000313" key="3">
    <source>
        <dbReference type="EMBL" id="ODR50636.1"/>
    </source>
</evidence>
<reference evidence="2 5" key="1">
    <citation type="submission" date="2016-07" db="EMBL/GenBank/DDBJ databases">
        <title>Characterization of isolates of Eisenbergiella tayi derived from blood cultures, using whole genome sequencing.</title>
        <authorList>
            <person name="Burdz T."/>
            <person name="Wiebe D."/>
            <person name="Huynh C."/>
            <person name="Bernard K."/>
        </authorList>
    </citation>
    <scope>NUCLEOTIDE SEQUENCE [LARGE SCALE GENOMIC DNA]</scope>
    <source>
        <strain evidence="2 5">NML 110608</strain>
    </source>
</reference>
<evidence type="ECO:0008006" key="8">
    <source>
        <dbReference type="Google" id="ProtNLM"/>
    </source>
</evidence>
<dbReference type="RefSeq" id="WP_069153962.1">
    <property type="nucleotide sequence ID" value="NZ_JAQCZP010000041.1"/>
</dbReference>
<dbReference type="Proteomes" id="UP000094067">
    <property type="component" value="Unassembled WGS sequence"/>
</dbReference>
<dbReference type="EMBL" id="MCGH01000003">
    <property type="protein sequence ID" value="ODM03511.1"/>
    <property type="molecule type" value="Genomic_DNA"/>
</dbReference>
<dbReference type="PROSITE" id="PS51257">
    <property type="entry name" value="PROKAR_LIPOPROTEIN"/>
    <property type="match status" value="1"/>
</dbReference>
<feature type="chain" id="PRO_5014540564" description="DUF4340 domain-containing protein" evidence="1">
    <location>
        <begin position="24"/>
        <end position="293"/>
    </location>
</feature>
<dbReference type="EMBL" id="MEHD01000005">
    <property type="protein sequence ID" value="ODR61817.1"/>
    <property type="molecule type" value="Genomic_DNA"/>
</dbReference>
<evidence type="ECO:0000313" key="5">
    <source>
        <dbReference type="Proteomes" id="UP000094067"/>
    </source>
</evidence>
<evidence type="ECO:0000256" key="1">
    <source>
        <dbReference type="SAM" id="SignalP"/>
    </source>
</evidence>
<accession>A0A1E3A539</accession>